<feature type="transmembrane region" description="Helical" evidence="1">
    <location>
        <begin position="80"/>
        <end position="101"/>
    </location>
</feature>
<keyword evidence="1" id="KW-0472">Membrane</keyword>
<dbReference type="Proteomes" id="UP000287547">
    <property type="component" value="Unassembled WGS sequence"/>
</dbReference>
<feature type="transmembrane region" description="Helical" evidence="1">
    <location>
        <begin position="12"/>
        <end position="33"/>
    </location>
</feature>
<evidence type="ECO:0000313" key="2">
    <source>
        <dbReference type="EMBL" id="RSM79415.1"/>
    </source>
</evidence>
<protein>
    <submittedName>
        <fullName evidence="2">Uncharacterized protein</fullName>
    </submittedName>
</protein>
<keyword evidence="1" id="KW-0812">Transmembrane</keyword>
<keyword evidence="1" id="KW-1133">Transmembrane helix</keyword>
<organism evidence="2 3">
    <name type="scientific">Kibdelosporangium aridum</name>
    <dbReference type="NCBI Taxonomy" id="2030"/>
    <lineage>
        <taxon>Bacteria</taxon>
        <taxon>Bacillati</taxon>
        <taxon>Actinomycetota</taxon>
        <taxon>Actinomycetes</taxon>
        <taxon>Pseudonocardiales</taxon>
        <taxon>Pseudonocardiaceae</taxon>
        <taxon>Kibdelosporangium</taxon>
    </lineage>
</organism>
<dbReference type="RefSeq" id="WP_037250537.1">
    <property type="nucleotide sequence ID" value="NZ_QHKI01000033.1"/>
</dbReference>
<reference evidence="2 3" key="1">
    <citation type="submission" date="2018-05" db="EMBL/GenBank/DDBJ databases">
        <title>Evolution of GPA BGCs.</title>
        <authorList>
            <person name="Waglechner N."/>
            <person name="Wright G.D."/>
        </authorList>
    </citation>
    <scope>NUCLEOTIDE SEQUENCE [LARGE SCALE GENOMIC DNA]</scope>
    <source>
        <strain evidence="2 3">A82846</strain>
    </source>
</reference>
<feature type="transmembrane region" description="Helical" evidence="1">
    <location>
        <begin position="45"/>
        <end position="74"/>
    </location>
</feature>
<comment type="caution">
    <text evidence="2">The sequence shown here is derived from an EMBL/GenBank/DDBJ whole genome shotgun (WGS) entry which is preliminary data.</text>
</comment>
<evidence type="ECO:0000256" key="1">
    <source>
        <dbReference type="SAM" id="Phobius"/>
    </source>
</evidence>
<evidence type="ECO:0000313" key="3">
    <source>
        <dbReference type="Proteomes" id="UP000287547"/>
    </source>
</evidence>
<accession>A0A428Z267</accession>
<name>A0A428Z267_KIBAR</name>
<dbReference type="OrthoDB" id="9877430at2"/>
<sequence length="105" mass="11173">MLVAMECVLHGLLWLAVFCRVATLAAVAVNGVIRKSNRGAAERNDYLLFLPMSLAFLLDVIGGLAGVIAASLVTDSGERLLLGSLGSALLIFFAVTVTLQFRPIR</sequence>
<proteinExistence type="predicted"/>
<gene>
    <name evidence="2" type="ORF">DMH04_32220</name>
</gene>
<dbReference type="EMBL" id="QHKI01000033">
    <property type="protein sequence ID" value="RSM79415.1"/>
    <property type="molecule type" value="Genomic_DNA"/>
</dbReference>
<dbReference type="AlphaFoldDB" id="A0A428Z267"/>